<feature type="region of interest" description="Disordered" evidence="1">
    <location>
        <begin position="81"/>
        <end position="100"/>
    </location>
</feature>
<feature type="compositionally biased region" description="Low complexity" evidence="1">
    <location>
        <begin position="86"/>
        <end position="100"/>
    </location>
</feature>
<dbReference type="EMBL" id="BAABIL010000299">
    <property type="protein sequence ID" value="GAA4980254.1"/>
    <property type="molecule type" value="Genomic_DNA"/>
</dbReference>
<keyword evidence="2" id="KW-0472">Membrane</keyword>
<reference evidence="5" key="1">
    <citation type="journal article" date="2019" name="Int. J. Syst. Evol. Microbiol.">
        <title>The Global Catalogue of Microorganisms (GCM) 10K type strain sequencing project: providing services to taxonomists for standard genome sequencing and annotation.</title>
        <authorList>
            <consortium name="The Broad Institute Genomics Platform"/>
            <consortium name="The Broad Institute Genome Sequencing Center for Infectious Disease"/>
            <person name="Wu L."/>
            <person name="Ma J."/>
        </authorList>
    </citation>
    <scope>NUCLEOTIDE SEQUENCE [LARGE SCALE GENOMIC DNA]</scope>
    <source>
        <strain evidence="5">JCM 18126</strain>
    </source>
</reference>
<feature type="compositionally biased region" description="Basic and acidic residues" evidence="1">
    <location>
        <begin position="1"/>
        <end position="10"/>
    </location>
</feature>
<accession>A0ABP9HWY2</accession>
<sequence length="219" mass="22021">MRDSGTRGEDLPEAPDGAAGPEPADPGAPDWDAEDWEARAERGRARRLRRIRRQRIVFATLVVLVLAAGVVAALIATGRWEPGEDPAATAGPTCSGAAPPAAAAPAEVRVQVLNSTDRQGLAGSVAAELRQRGFTVTLVDNADGGPVPEPAAVRYAPPALPAALAVASRVPGAVLVADPAAPEVALVLGTAYAQLAPEEALVPVPAPPGAAGCTPGAVP</sequence>
<keyword evidence="5" id="KW-1185">Reference proteome</keyword>
<proteinExistence type="predicted"/>
<name>A0ABP9HWY2_9ACTN</name>
<feature type="compositionally biased region" description="Low complexity" evidence="1">
    <location>
        <begin position="14"/>
        <end position="30"/>
    </location>
</feature>
<keyword evidence="2" id="KW-1133">Transmembrane helix</keyword>
<keyword evidence="2" id="KW-0812">Transmembrane</keyword>
<comment type="caution">
    <text evidence="4">The sequence shown here is derived from an EMBL/GenBank/DDBJ whole genome shotgun (WGS) entry which is preliminary data.</text>
</comment>
<dbReference type="Pfam" id="PF13399">
    <property type="entry name" value="LytR_C"/>
    <property type="match status" value="1"/>
</dbReference>
<feature type="domain" description="LytR/CpsA/Psr regulator C-terminal" evidence="3">
    <location>
        <begin position="107"/>
        <end position="192"/>
    </location>
</feature>
<evidence type="ECO:0000313" key="4">
    <source>
        <dbReference type="EMBL" id="GAA4980254.1"/>
    </source>
</evidence>
<feature type="transmembrane region" description="Helical" evidence="2">
    <location>
        <begin position="56"/>
        <end position="76"/>
    </location>
</feature>
<dbReference type="InterPro" id="IPR027381">
    <property type="entry name" value="LytR/CpsA/Psr_C"/>
</dbReference>
<evidence type="ECO:0000256" key="2">
    <source>
        <dbReference type="SAM" id="Phobius"/>
    </source>
</evidence>
<dbReference type="Gene3D" id="3.30.70.2390">
    <property type="match status" value="1"/>
</dbReference>
<dbReference type="Proteomes" id="UP001501195">
    <property type="component" value="Unassembled WGS sequence"/>
</dbReference>
<evidence type="ECO:0000259" key="3">
    <source>
        <dbReference type="Pfam" id="PF13399"/>
    </source>
</evidence>
<dbReference type="RefSeq" id="WP_345712437.1">
    <property type="nucleotide sequence ID" value="NZ_BAABIL010000299.1"/>
</dbReference>
<evidence type="ECO:0000313" key="5">
    <source>
        <dbReference type="Proteomes" id="UP001501195"/>
    </source>
</evidence>
<evidence type="ECO:0000256" key="1">
    <source>
        <dbReference type="SAM" id="MobiDB-lite"/>
    </source>
</evidence>
<protein>
    <recommendedName>
        <fullName evidence="3">LytR/CpsA/Psr regulator C-terminal domain-containing protein</fullName>
    </recommendedName>
</protein>
<feature type="region of interest" description="Disordered" evidence="1">
    <location>
        <begin position="1"/>
        <end position="35"/>
    </location>
</feature>
<gene>
    <name evidence="4" type="ORF">GCM10023225_20600</name>
</gene>
<organism evidence="4 5">
    <name type="scientific">Kineococcus glutinatus</name>
    <dbReference type="NCBI Taxonomy" id="1070872"/>
    <lineage>
        <taxon>Bacteria</taxon>
        <taxon>Bacillati</taxon>
        <taxon>Actinomycetota</taxon>
        <taxon>Actinomycetes</taxon>
        <taxon>Kineosporiales</taxon>
        <taxon>Kineosporiaceae</taxon>
        <taxon>Kineococcus</taxon>
    </lineage>
</organism>